<name>A0A410FZL8_9FLAO</name>
<dbReference type="OrthoDB" id="9813840at2"/>
<evidence type="ECO:0000313" key="3">
    <source>
        <dbReference type="EMBL" id="QAA80456.1"/>
    </source>
</evidence>
<dbReference type="EMBL" id="CP034951">
    <property type="protein sequence ID" value="QAA80456.1"/>
    <property type="molecule type" value="Genomic_DNA"/>
</dbReference>
<dbReference type="Pfam" id="PF03382">
    <property type="entry name" value="DUF285"/>
    <property type="match status" value="2"/>
</dbReference>
<evidence type="ECO:0000256" key="1">
    <source>
        <dbReference type="ARBA" id="ARBA00022729"/>
    </source>
</evidence>
<dbReference type="NCBIfam" id="TIGR02167">
    <property type="entry name" value="Liste_lipo_26"/>
    <property type="match status" value="3"/>
</dbReference>
<dbReference type="InterPro" id="IPR026444">
    <property type="entry name" value="Secre_tail"/>
</dbReference>
<dbReference type="Pfam" id="PF18962">
    <property type="entry name" value="Por_Secre_tail"/>
    <property type="match status" value="1"/>
</dbReference>
<dbReference type="InterPro" id="IPR013783">
    <property type="entry name" value="Ig-like_fold"/>
</dbReference>
<reference evidence="3 4" key="1">
    <citation type="submission" date="2019-01" db="EMBL/GenBank/DDBJ databases">
        <title>Complete genome sequencing of Aequorivita sp. H23M31.</title>
        <authorList>
            <person name="Bae J.-W."/>
        </authorList>
    </citation>
    <scope>NUCLEOTIDE SEQUENCE [LARGE SCALE GENOMIC DNA]</scope>
    <source>
        <strain evidence="3 4">H23M31</strain>
    </source>
</reference>
<keyword evidence="4" id="KW-1185">Reference proteome</keyword>
<proteinExistence type="predicted"/>
<dbReference type="KEGG" id="aev:EI546_01360"/>
<organism evidence="3 4">
    <name type="scientific">Aequorivita ciconiae</name>
    <dbReference type="NCBI Taxonomy" id="2494375"/>
    <lineage>
        <taxon>Bacteria</taxon>
        <taxon>Pseudomonadati</taxon>
        <taxon>Bacteroidota</taxon>
        <taxon>Flavobacteriia</taxon>
        <taxon>Flavobacteriales</taxon>
        <taxon>Flavobacteriaceae</taxon>
        <taxon>Aequorivita</taxon>
    </lineage>
</organism>
<dbReference type="InterPro" id="IPR035986">
    <property type="entry name" value="PKD_dom_sf"/>
</dbReference>
<dbReference type="SUPFAM" id="SSF49299">
    <property type="entry name" value="PKD domain"/>
    <property type="match status" value="1"/>
</dbReference>
<keyword evidence="1" id="KW-0732">Signal</keyword>
<dbReference type="NCBIfam" id="TIGR04183">
    <property type="entry name" value="Por_Secre_tail"/>
    <property type="match status" value="1"/>
</dbReference>
<dbReference type="InterPro" id="IPR011889">
    <property type="entry name" value="Liste_lipo_26"/>
</dbReference>
<evidence type="ECO:0000259" key="2">
    <source>
        <dbReference type="PROSITE" id="PS50093"/>
    </source>
</evidence>
<sequence length="519" mass="56752">MKNMFASAMDFNQDLGNWDVGNVTTMNSMFSHANQFDQNIGGWNVANVTDMANMFNNVTLSTANYDALLNGWNSLPLQYGVKFSGGNSKYCSGKPARDNMIATFGWIITDGGQLCLSTDQFITTWKTTAANESISIPTTGNGYYYSVDWGDGSSATGITGNISHSYSAAGVYTVKISGAFPRIYFNNGGDRLKIMSIEQWGSNVWTSMNGAFAGCENLVSNATDMPDLSQVTDMYGMFAFARKFNGDANFGNWNVGNVTDMSGMFAGASVFNHPIGNWNVGNVTSMENMFNGATRFNQDLGIWNVGSVTSMRNMFNAAMRFNQNIGSWNVGNVTDMYFMFFHANRFDQDLGGWEVSNVSNMTNMFRNVTLSTANYDSLLNGWSALPLKHRVKFHAGFSKYCAGEPGRITMTDSFLWTIQDGGKDCGVNNARLDVGGNAPLFGVALYPNPMKDELALDNPKNVILESISIFDLTGRLVQKVELNGMTTGTVIDVSRLSSATYMVIITGEGGNKTELLIKE</sequence>
<dbReference type="InterPro" id="IPR005046">
    <property type="entry name" value="DUF285"/>
</dbReference>
<accession>A0A410FZL8</accession>
<evidence type="ECO:0000313" key="4">
    <source>
        <dbReference type="Proteomes" id="UP000285517"/>
    </source>
</evidence>
<dbReference type="Gene3D" id="2.60.40.10">
    <property type="entry name" value="Immunoglobulins"/>
    <property type="match status" value="1"/>
</dbReference>
<dbReference type="CDD" id="cd00146">
    <property type="entry name" value="PKD"/>
    <property type="match status" value="1"/>
</dbReference>
<dbReference type="Proteomes" id="UP000285517">
    <property type="component" value="Chromosome"/>
</dbReference>
<dbReference type="InterPro" id="IPR000601">
    <property type="entry name" value="PKD_dom"/>
</dbReference>
<dbReference type="RefSeq" id="WP_128248856.1">
    <property type="nucleotide sequence ID" value="NZ_CP034951.1"/>
</dbReference>
<gene>
    <name evidence="3" type="ORF">EI546_01360</name>
</gene>
<dbReference type="AlphaFoldDB" id="A0A410FZL8"/>
<feature type="domain" description="PKD" evidence="2">
    <location>
        <begin position="139"/>
        <end position="177"/>
    </location>
</feature>
<dbReference type="PROSITE" id="PS50093">
    <property type="entry name" value="PKD"/>
    <property type="match status" value="1"/>
</dbReference>
<protein>
    <submittedName>
        <fullName evidence="3">BspA family leucine-rich repeat surface protein</fullName>
    </submittedName>
</protein>